<dbReference type="PATRIC" id="fig|345309.4.peg.157"/>
<dbReference type="Proteomes" id="UP000033651">
    <property type="component" value="Unassembled WGS sequence"/>
</dbReference>
<evidence type="ECO:0008006" key="3">
    <source>
        <dbReference type="Google" id="ProtNLM"/>
    </source>
</evidence>
<gene>
    <name evidence="1" type="ORF">VI08_00765</name>
</gene>
<evidence type="ECO:0000313" key="1">
    <source>
        <dbReference type="EMBL" id="KJV37374.1"/>
    </source>
</evidence>
<comment type="caution">
    <text evidence="1">The sequence shown here is derived from an EMBL/GenBank/DDBJ whole genome shotgun (WGS) entry which is preliminary data.</text>
</comment>
<keyword evidence="2" id="KW-1185">Reference proteome</keyword>
<organism evidence="1 2">
    <name type="scientific">Luteibacter yeojuensis</name>
    <dbReference type="NCBI Taxonomy" id="345309"/>
    <lineage>
        <taxon>Bacteria</taxon>
        <taxon>Pseudomonadati</taxon>
        <taxon>Pseudomonadota</taxon>
        <taxon>Gammaproteobacteria</taxon>
        <taxon>Lysobacterales</taxon>
        <taxon>Rhodanobacteraceae</taxon>
        <taxon>Luteibacter</taxon>
    </lineage>
</organism>
<name>A0A0F3L4U0_9GAMM</name>
<proteinExistence type="predicted"/>
<dbReference type="RefSeq" id="WP_045827613.1">
    <property type="nucleotide sequence ID" value="NZ_JZRB01000001.1"/>
</dbReference>
<dbReference type="EMBL" id="JZRB01000001">
    <property type="protein sequence ID" value="KJV37374.1"/>
    <property type="molecule type" value="Genomic_DNA"/>
</dbReference>
<dbReference type="PROSITE" id="PS51257">
    <property type="entry name" value="PROKAR_LIPOPROTEIN"/>
    <property type="match status" value="1"/>
</dbReference>
<accession>A0A0F3L4U0</accession>
<reference evidence="1 2" key="1">
    <citation type="submission" date="2015-03" db="EMBL/GenBank/DDBJ databases">
        <title>Draft genome sequence of Luteibacter yeojuensis strain SU11.</title>
        <authorList>
            <person name="Sulaiman J."/>
            <person name="Priya K."/>
            <person name="Chan K.-G."/>
        </authorList>
    </citation>
    <scope>NUCLEOTIDE SEQUENCE [LARGE SCALE GENOMIC DNA]</scope>
    <source>
        <strain evidence="1 2">SU11</strain>
    </source>
</reference>
<dbReference type="OrthoDB" id="9873619at2"/>
<evidence type="ECO:0000313" key="2">
    <source>
        <dbReference type="Proteomes" id="UP000033651"/>
    </source>
</evidence>
<protein>
    <recommendedName>
        <fullName evidence="3">DUF5625 domain-containing protein</fullName>
    </recommendedName>
</protein>
<sequence length="191" mass="21073">MLRASIRENGMRVWVLATLAACVVLTGCGDKPVPPFASAPFSVARKGNVLSIPFEVPPTANLTYSYMLAFKYEMPETGDPTLSFWSHPQGAHLFLKVKLVAINADGSEEEMTTHAYHRDDSGVQQASAMGPRVVNVNMHGASLGTALMEVVHFTAPRHGHYRFDVETLRDVEVFEPIISWLTVEREYAGPK</sequence>
<dbReference type="AlphaFoldDB" id="A0A0F3L4U0"/>